<dbReference type="EMBL" id="JADLQN010000001">
    <property type="protein sequence ID" value="MBF6352946.1"/>
    <property type="molecule type" value="Genomic_DNA"/>
</dbReference>
<feature type="compositionally biased region" description="Acidic residues" evidence="1">
    <location>
        <begin position="49"/>
        <end position="59"/>
    </location>
</feature>
<dbReference type="Proteomes" id="UP000707731">
    <property type="component" value="Unassembled WGS sequence"/>
</dbReference>
<keyword evidence="2" id="KW-0732">Signal</keyword>
<comment type="caution">
    <text evidence="3">The sequence shown here is derived from an EMBL/GenBank/DDBJ whole genome shotgun (WGS) entry which is preliminary data.</text>
</comment>
<feature type="region of interest" description="Disordered" evidence="1">
    <location>
        <begin position="24"/>
        <end position="61"/>
    </location>
</feature>
<feature type="signal peptide" evidence="2">
    <location>
        <begin position="1"/>
        <end position="26"/>
    </location>
</feature>
<feature type="compositionally biased region" description="Low complexity" evidence="1">
    <location>
        <begin position="31"/>
        <end position="48"/>
    </location>
</feature>
<sequence length="153" mass="16425">MRLDRKYVTLLAAGALVTGAALTGCADDNGTDTTTTTPSVSVEVTTPETETETETDTTETETPVISPEAAQQLCDMIQSDLDNWRDQGPTLAKVTFNGTVQNWAARNEGLNDDVIRDKTIVDTVTTQTCPDVRQQALEALDVTELSSALLGFN</sequence>
<protein>
    <recommendedName>
        <fullName evidence="5">Lipoprotein</fullName>
    </recommendedName>
</protein>
<organism evidence="3 4">
    <name type="scientific">Nocardia higoensis</name>
    <dbReference type="NCBI Taxonomy" id="228599"/>
    <lineage>
        <taxon>Bacteria</taxon>
        <taxon>Bacillati</taxon>
        <taxon>Actinomycetota</taxon>
        <taxon>Actinomycetes</taxon>
        <taxon>Mycobacteriales</taxon>
        <taxon>Nocardiaceae</taxon>
        <taxon>Nocardia</taxon>
    </lineage>
</organism>
<reference evidence="3 4" key="1">
    <citation type="submission" date="2020-10" db="EMBL/GenBank/DDBJ databases">
        <title>Identification of Nocardia species via Next-generation sequencing and recognition of intraspecies genetic diversity.</title>
        <authorList>
            <person name="Li P."/>
            <person name="Li P."/>
            <person name="Lu B."/>
        </authorList>
    </citation>
    <scope>NUCLEOTIDE SEQUENCE [LARGE SCALE GENOMIC DNA]</scope>
    <source>
        <strain evidence="3 4">BJ06-0143</strain>
    </source>
</reference>
<dbReference type="RefSeq" id="WP_194999922.1">
    <property type="nucleotide sequence ID" value="NZ_JADLQN010000001.1"/>
</dbReference>
<evidence type="ECO:0000256" key="2">
    <source>
        <dbReference type="SAM" id="SignalP"/>
    </source>
</evidence>
<name>A0ABS0D3Q2_9NOCA</name>
<accession>A0ABS0D3Q2</accession>
<evidence type="ECO:0008006" key="5">
    <source>
        <dbReference type="Google" id="ProtNLM"/>
    </source>
</evidence>
<dbReference type="PROSITE" id="PS51257">
    <property type="entry name" value="PROKAR_LIPOPROTEIN"/>
    <property type="match status" value="1"/>
</dbReference>
<evidence type="ECO:0000256" key="1">
    <source>
        <dbReference type="SAM" id="MobiDB-lite"/>
    </source>
</evidence>
<proteinExistence type="predicted"/>
<feature type="chain" id="PRO_5047170934" description="Lipoprotein" evidence="2">
    <location>
        <begin position="27"/>
        <end position="153"/>
    </location>
</feature>
<gene>
    <name evidence="3" type="ORF">IU449_00015</name>
</gene>
<evidence type="ECO:0000313" key="3">
    <source>
        <dbReference type="EMBL" id="MBF6352946.1"/>
    </source>
</evidence>
<keyword evidence="4" id="KW-1185">Reference proteome</keyword>
<evidence type="ECO:0000313" key="4">
    <source>
        <dbReference type="Proteomes" id="UP000707731"/>
    </source>
</evidence>